<dbReference type="InterPro" id="IPR036390">
    <property type="entry name" value="WH_DNA-bd_sf"/>
</dbReference>
<dbReference type="SUPFAM" id="SSF100950">
    <property type="entry name" value="NagB/RpiA/CoA transferase-like"/>
    <property type="match status" value="1"/>
</dbReference>
<dbReference type="InterPro" id="IPR036388">
    <property type="entry name" value="WH-like_DNA-bd_sf"/>
</dbReference>
<proteinExistence type="predicted"/>
<dbReference type="PATRIC" id="fig|1184387.3.peg.512"/>
<dbReference type="InterPro" id="IPR001034">
    <property type="entry name" value="DeoR_HTH"/>
</dbReference>
<gene>
    <name evidence="5" type="ORF">XD94_0213</name>
</gene>
<dbReference type="PRINTS" id="PR00037">
    <property type="entry name" value="HTHLACR"/>
</dbReference>
<dbReference type="AlphaFoldDB" id="A0A101HTG0"/>
<keyword evidence="2" id="KW-0238">DNA-binding</keyword>
<dbReference type="EMBL" id="LGGP01000020">
    <property type="protein sequence ID" value="KUK82020.1"/>
    <property type="molecule type" value="Genomic_DNA"/>
</dbReference>
<reference evidence="6" key="1">
    <citation type="journal article" date="2015" name="MBio">
        <title>Genome-Resolved Metagenomic Analysis Reveals Roles for Candidate Phyla and Other Microbial Community Members in Biogeochemical Transformations in Oil Reservoirs.</title>
        <authorList>
            <person name="Hu P."/>
            <person name="Tom L."/>
            <person name="Singh A."/>
            <person name="Thomas B.C."/>
            <person name="Baker B.J."/>
            <person name="Piceno Y.M."/>
            <person name="Andersen G.L."/>
            <person name="Banfield J.F."/>
        </authorList>
    </citation>
    <scope>NUCLEOTIDE SEQUENCE [LARGE SCALE GENOMIC DNA]</scope>
</reference>
<evidence type="ECO:0000256" key="3">
    <source>
        <dbReference type="ARBA" id="ARBA00023163"/>
    </source>
</evidence>
<dbReference type="PROSITE" id="PS00894">
    <property type="entry name" value="HTH_DEOR_1"/>
    <property type="match status" value="1"/>
</dbReference>
<dbReference type="GO" id="GO:0003677">
    <property type="term" value="F:DNA binding"/>
    <property type="evidence" value="ECO:0007669"/>
    <property type="project" value="UniProtKB-KW"/>
</dbReference>
<dbReference type="PANTHER" id="PTHR30363:SF49">
    <property type="entry name" value="L-FUCOSE OPERON ACTIVATOR"/>
    <property type="match status" value="1"/>
</dbReference>
<dbReference type="Pfam" id="PF08220">
    <property type="entry name" value="HTH_DeoR"/>
    <property type="match status" value="1"/>
</dbReference>
<dbReference type="Gene3D" id="1.10.10.10">
    <property type="entry name" value="Winged helix-like DNA-binding domain superfamily/Winged helix DNA-binding domain"/>
    <property type="match status" value="1"/>
</dbReference>
<dbReference type="SMART" id="SM00420">
    <property type="entry name" value="HTH_DEOR"/>
    <property type="match status" value="1"/>
</dbReference>
<evidence type="ECO:0000256" key="2">
    <source>
        <dbReference type="ARBA" id="ARBA00023125"/>
    </source>
</evidence>
<keyword evidence="1" id="KW-0805">Transcription regulation</keyword>
<evidence type="ECO:0000256" key="1">
    <source>
        <dbReference type="ARBA" id="ARBA00023015"/>
    </source>
</evidence>
<name>A0A101HTG0_9BACT</name>
<dbReference type="PANTHER" id="PTHR30363">
    <property type="entry name" value="HTH-TYPE TRANSCRIPTIONAL REGULATOR SRLR-RELATED"/>
    <property type="match status" value="1"/>
</dbReference>
<dbReference type="InterPro" id="IPR050313">
    <property type="entry name" value="Carb_Metab_HTH_regulators"/>
</dbReference>
<sequence>MALKKEDRRQNILSVLSERESINTQELASLMDVSLVTLRRDLRDLQKSGLLINGYGVVRAVNQETDPNSFFLRRLRVERESKEIIASKAIEYVEENDVLFIDESTTCYVFALKLSRAFNKLHIITNGINILLALSKIQGFSVESSGGSLQYGFDSLIGPRAESLVSSIYANKFFFSAASFRSKIGTFELSPFSASIKRKMLLNSSERILLIDRSKFDVIAPFKMAEVGEINRVITEEKDFIPSLHS</sequence>
<evidence type="ECO:0000313" key="6">
    <source>
        <dbReference type="Proteomes" id="UP000054092"/>
    </source>
</evidence>
<dbReference type="Proteomes" id="UP000054092">
    <property type="component" value="Unassembled WGS sequence"/>
</dbReference>
<comment type="caution">
    <text evidence="5">The sequence shown here is derived from an EMBL/GenBank/DDBJ whole genome shotgun (WGS) entry which is preliminary data.</text>
</comment>
<keyword evidence="3" id="KW-0804">Transcription</keyword>
<evidence type="ECO:0000259" key="4">
    <source>
        <dbReference type="PROSITE" id="PS51000"/>
    </source>
</evidence>
<dbReference type="InterPro" id="IPR018356">
    <property type="entry name" value="Tscrpt_reg_HTH_DeoR_CS"/>
</dbReference>
<dbReference type="GO" id="GO:0003700">
    <property type="term" value="F:DNA-binding transcription factor activity"/>
    <property type="evidence" value="ECO:0007669"/>
    <property type="project" value="InterPro"/>
</dbReference>
<dbReference type="Pfam" id="PF00455">
    <property type="entry name" value="DeoRC"/>
    <property type="match status" value="1"/>
</dbReference>
<dbReference type="InterPro" id="IPR037171">
    <property type="entry name" value="NagB/RpiA_transferase-like"/>
</dbReference>
<dbReference type="SMART" id="SM01134">
    <property type="entry name" value="DeoRC"/>
    <property type="match status" value="1"/>
</dbReference>
<feature type="domain" description="HTH deoR-type" evidence="4">
    <location>
        <begin position="5"/>
        <end position="60"/>
    </location>
</feature>
<accession>A0A101HTG0</accession>
<evidence type="ECO:0000313" key="5">
    <source>
        <dbReference type="EMBL" id="KUK82020.1"/>
    </source>
</evidence>
<organism evidence="5 6">
    <name type="scientific">Mesotoga prima</name>
    <dbReference type="NCBI Taxonomy" id="1184387"/>
    <lineage>
        <taxon>Bacteria</taxon>
        <taxon>Thermotogati</taxon>
        <taxon>Thermotogota</taxon>
        <taxon>Thermotogae</taxon>
        <taxon>Kosmotogales</taxon>
        <taxon>Kosmotogaceae</taxon>
        <taxon>Mesotoga</taxon>
    </lineage>
</organism>
<dbReference type="InterPro" id="IPR014036">
    <property type="entry name" value="DeoR-like_C"/>
</dbReference>
<dbReference type="PROSITE" id="PS51000">
    <property type="entry name" value="HTH_DEOR_2"/>
    <property type="match status" value="1"/>
</dbReference>
<protein>
    <submittedName>
        <fullName evidence="5">Transcriptional regulator, DeoR family</fullName>
    </submittedName>
</protein>
<dbReference type="SUPFAM" id="SSF46785">
    <property type="entry name" value="Winged helix' DNA-binding domain"/>
    <property type="match status" value="1"/>
</dbReference>